<dbReference type="PANTHER" id="PTHR47197:SF3">
    <property type="entry name" value="DIHYDRO-HEME D1 DEHYDROGENASE"/>
    <property type="match status" value="1"/>
</dbReference>
<dbReference type="Pfam" id="PF21783">
    <property type="entry name" value="YNCE"/>
    <property type="match status" value="1"/>
</dbReference>
<keyword evidence="1 5" id="KW-0349">Heme</keyword>
<dbReference type="SUPFAM" id="SSF46626">
    <property type="entry name" value="Cytochrome c"/>
    <property type="match status" value="2"/>
</dbReference>
<dbReference type="InterPro" id="IPR011964">
    <property type="entry name" value="YVTN_b-propeller_repeat"/>
</dbReference>
<dbReference type="InterPro" id="IPR009056">
    <property type="entry name" value="Cyt_c-like_dom"/>
</dbReference>
<protein>
    <submittedName>
        <fullName evidence="7">PD40 domain-containing protein</fullName>
    </submittedName>
</protein>
<dbReference type="InterPro" id="IPR011045">
    <property type="entry name" value="N2O_reductase_N"/>
</dbReference>
<evidence type="ECO:0000259" key="6">
    <source>
        <dbReference type="PROSITE" id="PS51007"/>
    </source>
</evidence>
<evidence type="ECO:0000256" key="4">
    <source>
        <dbReference type="ARBA" id="ARBA00023004"/>
    </source>
</evidence>
<dbReference type="NCBIfam" id="TIGR02276">
    <property type="entry name" value="beta_rpt_yvtn"/>
    <property type="match status" value="1"/>
</dbReference>
<evidence type="ECO:0000256" key="3">
    <source>
        <dbReference type="ARBA" id="ARBA00022729"/>
    </source>
</evidence>
<dbReference type="PROSITE" id="PS51007">
    <property type="entry name" value="CYTC"/>
    <property type="match status" value="2"/>
</dbReference>
<name>A0ABR7VD53_9FLAO</name>
<dbReference type="InterPro" id="IPR036909">
    <property type="entry name" value="Cyt_c-like_dom_sf"/>
</dbReference>
<organism evidence="7 8">
    <name type="scientific">Maribacter arenosus</name>
    <dbReference type="NCBI Taxonomy" id="1854708"/>
    <lineage>
        <taxon>Bacteria</taxon>
        <taxon>Pseudomonadati</taxon>
        <taxon>Bacteroidota</taxon>
        <taxon>Flavobacteriia</taxon>
        <taxon>Flavobacteriales</taxon>
        <taxon>Flavobacteriaceae</taxon>
        <taxon>Maribacter</taxon>
    </lineage>
</organism>
<evidence type="ECO:0000256" key="1">
    <source>
        <dbReference type="ARBA" id="ARBA00022617"/>
    </source>
</evidence>
<dbReference type="Gene3D" id="1.10.760.10">
    <property type="entry name" value="Cytochrome c-like domain"/>
    <property type="match status" value="2"/>
</dbReference>
<keyword evidence="8" id="KW-1185">Reference proteome</keyword>
<dbReference type="SUPFAM" id="SSF50974">
    <property type="entry name" value="Nitrous oxide reductase, N-terminal domain"/>
    <property type="match status" value="2"/>
</dbReference>
<feature type="domain" description="Cytochrome c" evidence="6">
    <location>
        <begin position="545"/>
        <end position="658"/>
    </location>
</feature>
<gene>
    <name evidence="7" type="ORF">HPE63_11230</name>
</gene>
<proteinExistence type="predicted"/>
<dbReference type="InterPro" id="IPR051200">
    <property type="entry name" value="Host-pathogen_enzymatic-act"/>
</dbReference>
<keyword evidence="4 5" id="KW-0408">Iron</keyword>
<dbReference type="InterPro" id="IPR015943">
    <property type="entry name" value="WD40/YVTN_repeat-like_dom_sf"/>
</dbReference>
<feature type="domain" description="Cytochrome c" evidence="6">
    <location>
        <begin position="424"/>
        <end position="529"/>
    </location>
</feature>
<dbReference type="PANTHER" id="PTHR47197">
    <property type="entry name" value="PROTEIN NIRF"/>
    <property type="match status" value="1"/>
</dbReference>
<keyword evidence="2 5" id="KW-0479">Metal-binding</keyword>
<dbReference type="Proteomes" id="UP000598350">
    <property type="component" value="Unassembled WGS sequence"/>
</dbReference>
<evidence type="ECO:0000256" key="5">
    <source>
        <dbReference type="PROSITE-ProRule" id="PRU00433"/>
    </source>
</evidence>
<reference evidence="7 8" key="1">
    <citation type="submission" date="2020-05" db="EMBL/GenBank/DDBJ databases">
        <title>The draft genome sequence of Maribacter arenosus CAU 1321.</title>
        <authorList>
            <person name="Mu L."/>
        </authorList>
    </citation>
    <scope>NUCLEOTIDE SEQUENCE [LARGE SCALE GENOMIC DNA]</scope>
    <source>
        <strain evidence="7 8">CAU 1321</strain>
    </source>
</reference>
<dbReference type="EMBL" id="JABTCG010000004">
    <property type="protein sequence ID" value="MBD0851241.1"/>
    <property type="molecule type" value="Genomic_DNA"/>
</dbReference>
<keyword evidence="3" id="KW-0732">Signal</keyword>
<dbReference type="InterPro" id="IPR048433">
    <property type="entry name" value="YNCE-like_beta-prop"/>
</dbReference>
<evidence type="ECO:0000313" key="7">
    <source>
        <dbReference type="EMBL" id="MBD0851241.1"/>
    </source>
</evidence>
<evidence type="ECO:0000256" key="2">
    <source>
        <dbReference type="ARBA" id="ARBA00022723"/>
    </source>
</evidence>
<accession>A0ABR7VD53</accession>
<dbReference type="RefSeq" id="WP_188314373.1">
    <property type="nucleotide sequence ID" value="NZ_JABTCG010000004.1"/>
</dbReference>
<evidence type="ECO:0000313" key="8">
    <source>
        <dbReference type="Proteomes" id="UP000598350"/>
    </source>
</evidence>
<dbReference type="Gene3D" id="2.130.10.10">
    <property type="entry name" value="YVTN repeat-like/Quinoprotein amine dehydrogenase"/>
    <property type="match status" value="1"/>
</dbReference>
<comment type="caution">
    <text evidence="7">The sequence shown here is derived from an EMBL/GenBank/DDBJ whole genome shotgun (WGS) entry which is preliminary data.</text>
</comment>
<sequence>MKKTRLLLLFGALVVLGLLIYFPGHKWARKHVNYMTAVTDHPLKCTSCHLSTSKNAFIVKMLNEDYFSPFNSAVSKDGSRLYVVSQDLDQLLVVDTKEKTVLDHIMVGVHPHSVILDQDNSLAYVSNQWSDNVSVIDLATSKVVDTLDTGNGPSGLVLSADGRFLHVVNTFGSDLSIIDLTSKKEIKRLVTGSDPTGTALSPDGKTLMVTSRRARMVPYGEPLVSDLTLINDSTQLITKHMDVEEAYLMENIAFTPSGDLALMTLIRPKNLVPTVQVEGGWMMTHGIGVIEQNEDGRIVQLLLDEPNSYYSDPFDIVISPDGKMAYVSNSGVDCISVISIDSIRAIIKSTSTKRLETIANDLGMSSRFVLKRIKTGANPKGLTLSPDGKKLYIAEQLEDRIGVIDTETLIKEKSIDLGGPDRITVARQGRRLFNNAGHTFQNQYACYTCHPDNHEDGLVYNMAGKDMGRNVTNTQSLREIGDTPPFKWNGKNQTIYKQDGMRFSTVLTRTEQFSYDDLDALVAYIKRGIKYPPNLMYNPHGELSEAQLRGRELFNRSEDNLGNVIPENNRCITCHPPPFYTNLKAFDVSTLAVTDDSILFDTPHLNNIYASAPYLHDGRAKTLEEIWTIYGQDDKHGYVNDMTKMQLNDLIEYLKSIRASEYYQEEETEQQASFVKTD</sequence>